<dbReference type="GO" id="GO:0005525">
    <property type="term" value="F:GTP binding"/>
    <property type="evidence" value="ECO:0007669"/>
    <property type="project" value="UniProtKB-UniRule"/>
</dbReference>
<dbReference type="InterPro" id="IPR009022">
    <property type="entry name" value="EFG_III"/>
</dbReference>
<evidence type="ECO:0000313" key="7">
    <source>
        <dbReference type="EMBL" id="SMB94643.1"/>
    </source>
</evidence>
<comment type="similarity">
    <text evidence="1">Belongs to the TRAFAC class translation factor GTPase superfamily. Classic translation factor GTPase family. EF-G/EF-2 subfamily.</text>
</comment>
<dbReference type="InterPro" id="IPR035649">
    <property type="entry name" value="EFG_V"/>
</dbReference>
<dbReference type="InterPro" id="IPR020568">
    <property type="entry name" value="Ribosomal_Su5_D2-typ_SF"/>
</dbReference>
<dbReference type="CDD" id="cd04088">
    <property type="entry name" value="EFG_mtEFG_II"/>
    <property type="match status" value="1"/>
</dbReference>
<dbReference type="InterPro" id="IPR014721">
    <property type="entry name" value="Ribsml_uS5_D2-typ_fold_subgr"/>
</dbReference>
<dbReference type="InterPro" id="IPR009000">
    <property type="entry name" value="Transl_B-barrel_sf"/>
</dbReference>
<dbReference type="OrthoDB" id="9804431at2"/>
<dbReference type="InterPro" id="IPR047872">
    <property type="entry name" value="EFG_IV"/>
</dbReference>
<protein>
    <recommendedName>
        <fullName evidence="2 5">Elongation factor G</fullName>
    </recommendedName>
</protein>
<dbReference type="FunFam" id="3.30.70.240:FF:000001">
    <property type="entry name" value="Elongation factor G"/>
    <property type="match status" value="1"/>
</dbReference>
<dbReference type="Pfam" id="PF00009">
    <property type="entry name" value="GTP_EFTU"/>
    <property type="match status" value="1"/>
</dbReference>
<dbReference type="FunFam" id="3.30.230.10:FF:000003">
    <property type="entry name" value="Elongation factor G"/>
    <property type="match status" value="1"/>
</dbReference>
<dbReference type="RefSeq" id="WP_084054060.1">
    <property type="nucleotide sequence ID" value="NZ_FWWT01000022.1"/>
</dbReference>
<dbReference type="InterPro" id="IPR000640">
    <property type="entry name" value="EFG_V-like"/>
</dbReference>
<dbReference type="SUPFAM" id="SSF52540">
    <property type="entry name" value="P-loop containing nucleoside triphosphate hydrolases"/>
    <property type="match status" value="1"/>
</dbReference>
<evidence type="ECO:0000256" key="1">
    <source>
        <dbReference type="ARBA" id="ARBA00005870"/>
    </source>
</evidence>
<keyword evidence="7" id="KW-0251">Elongation factor</keyword>
<dbReference type="SMART" id="SM00838">
    <property type="entry name" value="EFG_C"/>
    <property type="match status" value="1"/>
</dbReference>
<dbReference type="SUPFAM" id="SSF54211">
    <property type="entry name" value="Ribosomal protein S5 domain 2-like"/>
    <property type="match status" value="1"/>
</dbReference>
<dbReference type="InterPro" id="IPR035647">
    <property type="entry name" value="EFG_III/V"/>
</dbReference>
<evidence type="ECO:0000256" key="2">
    <source>
        <dbReference type="ARBA" id="ARBA00017872"/>
    </source>
</evidence>
<evidence type="ECO:0000259" key="6">
    <source>
        <dbReference type="PROSITE" id="PS51722"/>
    </source>
</evidence>
<dbReference type="AlphaFoldDB" id="A0A1W1VMY5"/>
<dbReference type="PANTHER" id="PTHR43261:SF6">
    <property type="entry name" value="ELONGATION FACTOR G-LIKE PROTEIN"/>
    <property type="match status" value="1"/>
</dbReference>
<dbReference type="CDD" id="cd01434">
    <property type="entry name" value="EFG_mtEFG1_IV"/>
    <property type="match status" value="1"/>
</dbReference>
<dbReference type="CDD" id="cd04170">
    <property type="entry name" value="EF-G_bact"/>
    <property type="match status" value="1"/>
</dbReference>
<keyword evidence="3" id="KW-0547">Nucleotide-binding</keyword>
<dbReference type="Gene3D" id="3.30.70.870">
    <property type="entry name" value="Elongation Factor G (Translational Gtpase), domain 3"/>
    <property type="match status" value="1"/>
</dbReference>
<dbReference type="NCBIfam" id="NF009379">
    <property type="entry name" value="PRK12740.1-3"/>
    <property type="match status" value="1"/>
</dbReference>
<evidence type="ECO:0000256" key="3">
    <source>
        <dbReference type="ARBA" id="ARBA00022741"/>
    </source>
</evidence>
<keyword evidence="4" id="KW-0342">GTP-binding</keyword>
<keyword evidence="7" id="KW-0648">Protein biosynthesis</keyword>
<dbReference type="InterPro" id="IPR041095">
    <property type="entry name" value="EFG_II"/>
</dbReference>
<keyword evidence="8" id="KW-1185">Reference proteome</keyword>
<dbReference type="Gene3D" id="3.30.230.10">
    <property type="match status" value="1"/>
</dbReference>
<dbReference type="GO" id="GO:0003924">
    <property type="term" value="F:GTPase activity"/>
    <property type="evidence" value="ECO:0007669"/>
    <property type="project" value="InterPro"/>
</dbReference>
<proteinExistence type="inferred from homology"/>
<dbReference type="InterPro" id="IPR005517">
    <property type="entry name" value="Transl_elong_EFG/EF2_IV"/>
</dbReference>
<dbReference type="SMART" id="SM00889">
    <property type="entry name" value="EFG_IV"/>
    <property type="match status" value="1"/>
</dbReference>
<dbReference type="PRINTS" id="PR00315">
    <property type="entry name" value="ELONGATNFCT"/>
</dbReference>
<reference evidence="7 8" key="1">
    <citation type="submission" date="2017-04" db="EMBL/GenBank/DDBJ databases">
        <authorList>
            <person name="Afonso C.L."/>
            <person name="Miller P.J."/>
            <person name="Scott M.A."/>
            <person name="Spackman E."/>
            <person name="Goraichik I."/>
            <person name="Dimitrov K.M."/>
            <person name="Suarez D.L."/>
            <person name="Swayne D.E."/>
        </authorList>
    </citation>
    <scope>NUCLEOTIDE SEQUENCE [LARGE SCALE GENOMIC DNA]</scope>
    <source>
        <strain evidence="7 8">DSM 11270</strain>
    </source>
</reference>
<organism evidence="7 8">
    <name type="scientific">Desulfonispora thiosulfatigenes DSM 11270</name>
    <dbReference type="NCBI Taxonomy" id="656914"/>
    <lineage>
        <taxon>Bacteria</taxon>
        <taxon>Bacillati</taxon>
        <taxon>Bacillota</taxon>
        <taxon>Clostridia</taxon>
        <taxon>Eubacteriales</taxon>
        <taxon>Peptococcaceae</taxon>
        <taxon>Desulfonispora</taxon>
    </lineage>
</organism>
<dbReference type="PROSITE" id="PS51722">
    <property type="entry name" value="G_TR_2"/>
    <property type="match status" value="1"/>
</dbReference>
<dbReference type="Gene3D" id="2.40.30.10">
    <property type="entry name" value="Translation factors"/>
    <property type="match status" value="1"/>
</dbReference>
<dbReference type="EMBL" id="FWWT01000022">
    <property type="protein sequence ID" value="SMB94643.1"/>
    <property type="molecule type" value="Genomic_DNA"/>
</dbReference>
<dbReference type="NCBIfam" id="NF009891">
    <property type="entry name" value="PRK13351.1-1"/>
    <property type="match status" value="1"/>
</dbReference>
<dbReference type="InterPro" id="IPR000795">
    <property type="entry name" value="T_Tr_GTP-bd_dom"/>
</dbReference>
<dbReference type="CDD" id="cd03713">
    <property type="entry name" value="EFG_mtEFG_C"/>
    <property type="match status" value="1"/>
</dbReference>
<dbReference type="InterPro" id="IPR005225">
    <property type="entry name" value="Small_GTP-bd"/>
</dbReference>
<dbReference type="GO" id="GO:0003746">
    <property type="term" value="F:translation elongation factor activity"/>
    <property type="evidence" value="ECO:0007669"/>
    <property type="project" value="UniProtKB-UniRule"/>
</dbReference>
<dbReference type="Pfam" id="PF14492">
    <property type="entry name" value="EFG_III"/>
    <property type="match status" value="1"/>
</dbReference>
<accession>A0A1W1VMY5</accession>
<dbReference type="Proteomes" id="UP000192731">
    <property type="component" value="Unassembled WGS sequence"/>
</dbReference>
<dbReference type="Pfam" id="PF03764">
    <property type="entry name" value="EFG_IV"/>
    <property type="match status" value="1"/>
</dbReference>
<dbReference type="CDD" id="cd16262">
    <property type="entry name" value="EFG_III"/>
    <property type="match status" value="1"/>
</dbReference>
<dbReference type="InterPro" id="IPR004540">
    <property type="entry name" value="Transl_elong_EFG/EF2"/>
</dbReference>
<evidence type="ECO:0000256" key="5">
    <source>
        <dbReference type="NCBIfam" id="TIGR00484"/>
    </source>
</evidence>
<dbReference type="SUPFAM" id="SSF54980">
    <property type="entry name" value="EF-G C-terminal domain-like"/>
    <property type="match status" value="2"/>
</dbReference>
<dbReference type="Pfam" id="PF22042">
    <property type="entry name" value="EF-G_D2"/>
    <property type="match status" value="1"/>
</dbReference>
<dbReference type="STRING" id="656914.SAMN00017405_0247"/>
<gene>
    <name evidence="7" type="ORF">SAMN00017405_0247</name>
</gene>
<dbReference type="Gene3D" id="3.30.70.240">
    <property type="match status" value="1"/>
</dbReference>
<name>A0A1W1VMY5_DESTI</name>
<dbReference type="GO" id="GO:0032790">
    <property type="term" value="P:ribosome disassembly"/>
    <property type="evidence" value="ECO:0007669"/>
    <property type="project" value="TreeGrafter"/>
</dbReference>
<evidence type="ECO:0000256" key="4">
    <source>
        <dbReference type="ARBA" id="ARBA00023134"/>
    </source>
</evidence>
<dbReference type="NCBIfam" id="NF009381">
    <property type="entry name" value="PRK12740.1-5"/>
    <property type="match status" value="1"/>
</dbReference>
<evidence type="ECO:0000313" key="8">
    <source>
        <dbReference type="Proteomes" id="UP000192731"/>
    </source>
</evidence>
<dbReference type="Pfam" id="PF00679">
    <property type="entry name" value="EFG_C"/>
    <property type="match status" value="1"/>
</dbReference>
<dbReference type="Gene3D" id="3.40.50.300">
    <property type="entry name" value="P-loop containing nucleotide triphosphate hydrolases"/>
    <property type="match status" value="1"/>
</dbReference>
<dbReference type="NCBIfam" id="TIGR00231">
    <property type="entry name" value="small_GTP"/>
    <property type="match status" value="1"/>
</dbReference>
<dbReference type="InterPro" id="IPR027417">
    <property type="entry name" value="P-loop_NTPase"/>
</dbReference>
<dbReference type="PANTHER" id="PTHR43261">
    <property type="entry name" value="TRANSLATION ELONGATION FACTOR G-RELATED"/>
    <property type="match status" value="1"/>
</dbReference>
<dbReference type="NCBIfam" id="TIGR00484">
    <property type="entry name" value="EF-G"/>
    <property type="match status" value="1"/>
</dbReference>
<feature type="domain" description="Tr-type G" evidence="6">
    <location>
        <begin position="7"/>
        <end position="278"/>
    </location>
</feature>
<dbReference type="SUPFAM" id="SSF50447">
    <property type="entry name" value="Translation proteins"/>
    <property type="match status" value="1"/>
</dbReference>
<dbReference type="InterPro" id="IPR053905">
    <property type="entry name" value="EF-G-like_DII"/>
</dbReference>
<sequence length="667" mass="74839">MKWYGSEKIRNIGILGHGGTGKTSLTEAILFATGLTSRIGKVDEGTTVSDYLPEEIKRKISITSSLAPFYWNEYKINLIDTPGYNDFIGEVYSTLEAVDNSLLIVCAFSGAQVQTEIYWKLITEKNKPCTIFINKLDRDNVDFKQLIDNLNDKLDKRIMPIHLPIGSGNEFDGIIDVIGQKAYSFKNGKMIETSIPVELESKAKKHYDALVETVIENDDYLLEKYLEGEDITLLELKESIKKMIKEGSLFPVLIGSVLNNIGIDSLIEFMVEYLPSPLDMAEKNIDDEPLIALVFKTLADPYVGKVNFIRIKTGRLSSNSTVYNATVEEDEKVGNLLLMRGKKQEIIHEARAGDIVAINKLHSTLTGHNLCSKENYICEEIYFPLPTYQVAIIPKYKGDEDKVAIALTKLLEEDPSLKLERNPQTKETIISGLGEMHLEILAERLHTKFGVEILMNTPKVPYRETITKSIKAQGKHKKQSGGAGQYGDVWLVIEPYPDEHFFFKAEVFGGAVPKSYFPAVEKGIKEAMLEGILAKYPVTNISATLVDGSYHPVDSNEISFKIAAKQAFKKAMEKANPVLLEPIMNAQIIAPEQFMGDIIGDLNTKRAKILGMTTEKEQQMIEVNVPLQEMHNYTIDLRSITHGRGSFKISFSHYEIVPQKIAENIIK</sequence>